<evidence type="ECO:0000313" key="1">
    <source>
        <dbReference type="EMBL" id="WQB99661.1"/>
    </source>
</evidence>
<reference evidence="1 2" key="1">
    <citation type="submission" date="2023-11" db="EMBL/GenBank/DDBJ databases">
        <authorList>
            <person name="Panchal A.K."/>
            <person name="Meaney J.S."/>
            <person name="Karas B.J."/>
            <person name="diCenzo G.C."/>
        </authorList>
    </citation>
    <scope>NUCLEOTIDE SEQUENCE [LARGE SCALE GENOMIC DNA]</scope>
    <source>
        <strain evidence="1 2">NZP2235</strain>
    </source>
</reference>
<name>A0ABZ0VVM5_9HYPH</name>
<evidence type="ECO:0008006" key="3">
    <source>
        <dbReference type="Google" id="ProtNLM"/>
    </source>
</evidence>
<gene>
    <name evidence="1" type="ORF">U0R22_003849</name>
</gene>
<dbReference type="Proteomes" id="UP001322481">
    <property type="component" value="Chromosome"/>
</dbReference>
<proteinExistence type="predicted"/>
<organism evidence="1 2">
    <name type="scientific">Mesorhizobium huakuii</name>
    <dbReference type="NCBI Taxonomy" id="28104"/>
    <lineage>
        <taxon>Bacteria</taxon>
        <taxon>Pseudomonadati</taxon>
        <taxon>Pseudomonadota</taxon>
        <taxon>Alphaproteobacteria</taxon>
        <taxon>Hyphomicrobiales</taxon>
        <taxon>Phyllobacteriaceae</taxon>
        <taxon>Mesorhizobium</taxon>
    </lineage>
</organism>
<keyword evidence="2" id="KW-1185">Reference proteome</keyword>
<sequence>MDPNRRPHEHDTRLLFVDELLGILGWRLGVGGNVLEEAHVQANTPKFMDCVGVVDIAGAPLLLVEAKAWDKPAISARGSGQYVSEAGLVVAAIEHICDGKVEDTSPIIAEWDSCLRQVAAMCRHSRSNTAMACQGCQHQRRMDDGVHQSR</sequence>
<dbReference type="RefSeq" id="WP_322414441.1">
    <property type="nucleotide sequence ID" value="NZ_CP139858.1"/>
</dbReference>
<accession>A0ABZ0VVM5</accession>
<evidence type="ECO:0000313" key="2">
    <source>
        <dbReference type="Proteomes" id="UP001322481"/>
    </source>
</evidence>
<protein>
    <recommendedName>
        <fullName evidence="3">NERD domain-containing protein</fullName>
    </recommendedName>
</protein>
<dbReference type="EMBL" id="CP139858">
    <property type="protein sequence ID" value="WQB99661.1"/>
    <property type="molecule type" value="Genomic_DNA"/>
</dbReference>